<dbReference type="InterPro" id="IPR027417">
    <property type="entry name" value="P-loop_NTPase"/>
</dbReference>
<feature type="region of interest" description="Disordered" evidence="5">
    <location>
        <begin position="777"/>
        <end position="815"/>
    </location>
</feature>
<name>A0ABR9VTC6_9SYNC</name>
<evidence type="ECO:0000256" key="1">
    <source>
        <dbReference type="ARBA" id="ARBA00006611"/>
    </source>
</evidence>
<dbReference type="PANTHER" id="PTHR30258">
    <property type="entry name" value="TYPE II SECRETION SYSTEM PROTEIN GSPE-RELATED"/>
    <property type="match status" value="1"/>
</dbReference>
<dbReference type="InterPro" id="IPR001482">
    <property type="entry name" value="T2SS/T4SS_dom"/>
</dbReference>
<keyword evidence="3" id="KW-0067">ATP-binding</keyword>
<feature type="compositionally biased region" description="Pro residues" evidence="5">
    <location>
        <begin position="713"/>
        <end position="726"/>
    </location>
</feature>
<dbReference type="InterPro" id="IPR007831">
    <property type="entry name" value="T2SS_GspE_N"/>
</dbReference>
<comment type="caution">
    <text evidence="8">The sequence shown here is derived from an EMBL/GenBank/DDBJ whole genome shotgun (WGS) entry which is preliminary data.</text>
</comment>
<gene>
    <name evidence="8" type="ORF">IQ217_12320</name>
</gene>
<reference evidence="8 9" key="1">
    <citation type="submission" date="2020-10" db="EMBL/GenBank/DDBJ databases">
        <authorList>
            <person name="Castelo-Branco R."/>
            <person name="Eusebio N."/>
            <person name="Adriana R."/>
            <person name="Vieira A."/>
            <person name="Brugerolle De Fraissinette N."/>
            <person name="Rezende De Castro R."/>
            <person name="Schneider M.P."/>
            <person name="Vasconcelos V."/>
            <person name="Leao P.N."/>
        </authorList>
    </citation>
    <scope>NUCLEOTIDE SEQUENCE [LARGE SCALE GENOMIC DNA]</scope>
    <source>
        <strain evidence="8 9">LEGE 00031</strain>
    </source>
</reference>
<dbReference type="SUPFAM" id="SSF52540">
    <property type="entry name" value="P-loop containing nucleoside triphosphate hydrolases"/>
    <property type="match status" value="1"/>
</dbReference>
<evidence type="ECO:0000256" key="5">
    <source>
        <dbReference type="SAM" id="MobiDB-lite"/>
    </source>
</evidence>
<evidence type="ECO:0000259" key="6">
    <source>
        <dbReference type="Pfam" id="PF00437"/>
    </source>
</evidence>
<keyword evidence="2" id="KW-0547">Nucleotide-binding</keyword>
<accession>A0ABR9VTC6</accession>
<dbReference type="Gene3D" id="3.40.50.300">
    <property type="entry name" value="P-loop containing nucleotide triphosphate hydrolases"/>
    <property type="match status" value="1"/>
</dbReference>
<dbReference type="Proteomes" id="UP000658720">
    <property type="component" value="Unassembled WGS sequence"/>
</dbReference>
<feature type="domain" description="Type II secretion system protein GspE N-terminal" evidence="7">
    <location>
        <begin position="89"/>
        <end position="174"/>
    </location>
</feature>
<dbReference type="PANTHER" id="PTHR30258:SF2">
    <property type="entry name" value="COMG OPERON PROTEIN 1"/>
    <property type="match status" value="1"/>
</dbReference>
<evidence type="ECO:0000256" key="2">
    <source>
        <dbReference type="ARBA" id="ARBA00022741"/>
    </source>
</evidence>
<evidence type="ECO:0000313" key="8">
    <source>
        <dbReference type="EMBL" id="MBE9254607.1"/>
    </source>
</evidence>
<evidence type="ECO:0000256" key="4">
    <source>
        <dbReference type="SAM" id="Coils"/>
    </source>
</evidence>
<dbReference type="Pfam" id="PF05157">
    <property type="entry name" value="MshEN"/>
    <property type="match status" value="1"/>
</dbReference>
<feature type="domain" description="Bacterial type II secretion system protein E" evidence="6">
    <location>
        <begin position="244"/>
        <end position="637"/>
    </location>
</feature>
<organism evidence="8 9">
    <name type="scientific">Synechocystis salina LEGE 00031</name>
    <dbReference type="NCBI Taxonomy" id="1828736"/>
    <lineage>
        <taxon>Bacteria</taxon>
        <taxon>Bacillati</taxon>
        <taxon>Cyanobacteriota</taxon>
        <taxon>Cyanophyceae</taxon>
        <taxon>Synechococcales</taxon>
        <taxon>Merismopediaceae</taxon>
        <taxon>Synechocystis</taxon>
    </lineage>
</organism>
<protein>
    <submittedName>
        <fullName evidence="8">Type II/IV secretion system protein</fullName>
    </submittedName>
</protein>
<evidence type="ECO:0000256" key="3">
    <source>
        <dbReference type="ARBA" id="ARBA00022840"/>
    </source>
</evidence>
<feature type="region of interest" description="Disordered" evidence="5">
    <location>
        <begin position="706"/>
        <end position="730"/>
    </location>
</feature>
<evidence type="ECO:0000313" key="9">
    <source>
        <dbReference type="Proteomes" id="UP000658720"/>
    </source>
</evidence>
<evidence type="ECO:0000259" key="7">
    <source>
        <dbReference type="Pfam" id="PF05157"/>
    </source>
</evidence>
<dbReference type="Gene3D" id="3.30.450.90">
    <property type="match status" value="1"/>
</dbReference>
<comment type="similarity">
    <text evidence="1">Belongs to the GSP E family.</text>
</comment>
<sequence length="815" mass="89652">MVLPSDSPEFSLSPFEQALIEAGYLSLSQIHQALMEARRTGIALPTLVETMLGESLPDELHRQYQAQQQFALSVIHGVKFFDQHQLMTLANTEEIASLLNRYFPLPVCRQYGFLPLHYREDPGALLVVMVDPSSKEAGQFLQRQLSPHSLTLRRRGVTREDFDNLIDQLYHDPEVQAALSAHDQTAIAENPYDGKATVVEVTEIIEDLPQQIAALQNTPPVAPPTAPPVSAIGENVSVPTSDTKAEGPEVKLANKILILGLREGASEIHIDPQDNQVLVRIRKGGNLCMLLEPLPRELGPKLVTRLKTMTHLDTSQTNVPQKARIRKSYNGQSVFFYVNILPSFYGEKVLVRVVPSLEKLPDFTQLCGDRQGQESLQKLAEQSQGLVVVIGAAYGGKTTTMEAFLGKQLEQDRAVALVSDPLVHIYKDINQLEINLQKDFTGEKAVQSLQEQFPPVVAVDPLEDQETAQALTQALNQGRLVFTSVIAKDVPSAIVQLQEWFEPAVLGQHLKGIVSQRLVRRVCPACRLKGEVTLEEQQRFGLPAGPIYRANSLSVELMAQPMIKSRLCRQCHGLGYAGMTGVFEVVSVTPELQQLVSGPCSHEEIINGLNQAGIASPARTAIALVSQGVTTLEEVNRLFPQLPQQLSPQTSPTAASITAPPPVATPASQPHPGESVPPNDQWWQRLQQLEKSVQELNRTLADLKKMAGDRPSAPRPHIAPPHPPSASGPNLDLMAELQALEDLSAHKKPKVRDRHDQNITVMEGFDKIEELLIDELEPSSAAPPNAGEETFIAEEETNSPEQGKLNPFKSVIDPW</sequence>
<keyword evidence="9" id="KW-1185">Reference proteome</keyword>
<feature type="region of interest" description="Disordered" evidence="5">
    <location>
        <begin position="644"/>
        <end position="679"/>
    </location>
</feature>
<dbReference type="Pfam" id="PF00437">
    <property type="entry name" value="T2SSE"/>
    <property type="match status" value="1"/>
</dbReference>
<feature type="coiled-coil region" evidence="4">
    <location>
        <begin position="679"/>
        <end position="706"/>
    </location>
</feature>
<dbReference type="EMBL" id="JADEVV010000034">
    <property type="protein sequence ID" value="MBE9254607.1"/>
    <property type="molecule type" value="Genomic_DNA"/>
</dbReference>
<feature type="compositionally biased region" description="Low complexity" evidence="5">
    <location>
        <begin position="644"/>
        <end position="658"/>
    </location>
</feature>
<dbReference type="SUPFAM" id="SSF160246">
    <property type="entry name" value="EspE N-terminal domain-like"/>
    <property type="match status" value="1"/>
</dbReference>
<proteinExistence type="inferred from homology"/>
<dbReference type="RefSeq" id="WP_194020166.1">
    <property type="nucleotide sequence ID" value="NZ_JADEVV010000034.1"/>
</dbReference>
<keyword evidence="4" id="KW-0175">Coiled coil</keyword>
<dbReference type="InterPro" id="IPR037257">
    <property type="entry name" value="T2SS_E_N_sf"/>
</dbReference>